<comment type="similarity">
    <text evidence="3">Belongs to the DNA repair enzymes AP/ExoA family.</text>
</comment>
<sequence length="306" mass="34124">MALSIIQLNTNSIRNPDKRAGLLQWLRSLSVVPDVVCLQEAHRVSEVECQSWFRSSGSQKSCVFIIPFRPCLSLVNFSPDDAGRFVLCEFRFHGKLFRVVSLYAPNRNPARDQFLELVPSWVDPAIPTVVCGDFNTIFDRSLDRAGSWWEAGKSRIKGLSINYCCSKSSDTAVKRNLLSRLAIHLEERVDGVTLSLVGPYQSVLQQLAELDVEVVGGAQVRARTRWIEEGGSSSSFFRLEKKHGVDRQIAAVWTIDGCIVKSPEDLCGSFSSFYSSLFPAEPPDADAQESLHDNIESSLYTIQSQS</sequence>
<dbReference type="Pfam" id="PF03372">
    <property type="entry name" value="Exo_endo_phos"/>
    <property type="match status" value="1"/>
</dbReference>
<reference evidence="9 10" key="1">
    <citation type="submission" date="2022-05" db="EMBL/GenBank/DDBJ databases">
        <authorList>
            <consortium name="Genoscope - CEA"/>
            <person name="William W."/>
        </authorList>
    </citation>
    <scope>NUCLEOTIDE SEQUENCE [LARGE SCALE GENOMIC DNA]</scope>
</reference>
<dbReference type="PANTHER" id="PTHR22748:SF6">
    <property type="entry name" value="DNA-(APURINIC OR APYRIMIDINIC SITE) ENDONUCLEASE"/>
    <property type="match status" value="1"/>
</dbReference>
<organism evidence="9 10">
    <name type="scientific">Porites lobata</name>
    <dbReference type="NCBI Taxonomy" id="104759"/>
    <lineage>
        <taxon>Eukaryota</taxon>
        <taxon>Metazoa</taxon>
        <taxon>Cnidaria</taxon>
        <taxon>Anthozoa</taxon>
        <taxon>Hexacorallia</taxon>
        <taxon>Scleractinia</taxon>
        <taxon>Fungiina</taxon>
        <taxon>Poritidae</taxon>
        <taxon>Porites</taxon>
    </lineage>
</organism>
<dbReference type="InterPro" id="IPR036691">
    <property type="entry name" value="Endo/exonu/phosph_ase_sf"/>
</dbReference>
<dbReference type="EMBL" id="CALNXK010000027">
    <property type="protein sequence ID" value="CAH3114803.1"/>
    <property type="molecule type" value="Genomic_DNA"/>
</dbReference>
<evidence type="ECO:0000256" key="7">
    <source>
        <dbReference type="ARBA" id="ARBA00022842"/>
    </source>
</evidence>
<feature type="domain" description="Endonuclease/exonuclease/phosphatase" evidence="8">
    <location>
        <begin position="7"/>
        <end position="144"/>
    </location>
</feature>
<gene>
    <name evidence="9" type="ORF">PLOB_00023100</name>
</gene>
<proteinExistence type="inferred from homology"/>
<name>A0ABN8NRW8_9CNID</name>
<comment type="catalytic activity">
    <reaction evidence="1">
        <text>Exonucleolytic cleavage in the 3'- to 5'-direction to yield nucleoside 5'-phosphates.</text>
        <dbReference type="EC" id="3.1.11.2"/>
    </reaction>
</comment>
<dbReference type="SUPFAM" id="SSF56219">
    <property type="entry name" value="DNase I-like"/>
    <property type="match status" value="1"/>
</dbReference>
<feature type="non-terminal residue" evidence="9">
    <location>
        <position position="306"/>
    </location>
</feature>
<evidence type="ECO:0000256" key="2">
    <source>
        <dbReference type="ARBA" id="ARBA00001946"/>
    </source>
</evidence>
<evidence type="ECO:0000313" key="9">
    <source>
        <dbReference type="EMBL" id="CAH3114803.1"/>
    </source>
</evidence>
<comment type="caution">
    <text evidence="9">The sequence shown here is derived from an EMBL/GenBank/DDBJ whole genome shotgun (WGS) entry which is preliminary data.</text>
</comment>
<evidence type="ECO:0000256" key="6">
    <source>
        <dbReference type="ARBA" id="ARBA00022801"/>
    </source>
</evidence>
<dbReference type="InterPro" id="IPR004808">
    <property type="entry name" value="AP_endonuc_1"/>
</dbReference>
<evidence type="ECO:0000256" key="4">
    <source>
        <dbReference type="ARBA" id="ARBA00012115"/>
    </source>
</evidence>
<dbReference type="InterPro" id="IPR005135">
    <property type="entry name" value="Endo/exonuclease/phosphatase"/>
</dbReference>
<dbReference type="Gene3D" id="3.60.10.10">
    <property type="entry name" value="Endonuclease/exonuclease/phosphatase"/>
    <property type="match status" value="1"/>
</dbReference>
<protein>
    <recommendedName>
        <fullName evidence="4">exodeoxyribonuclease III</fullName>
        <ecNumber evidence="4">3.1.11.2</ecNumber>
    </recommendedName>
</protein>
<evidence type="ECO:0000256" key="1">
    <source>
        <dbReference type="ARBA" id="ARBA00000493"/>
    </source>
</evidence>
<comment type="cofactor">
    <cofactor evidence="2">
        <name>Mg(2+)</name>
        <dbReference type="ChEBI" id="CHEBI:18420"/>
    </cofactor>
</comment>
<keyword evidence="6" id="KW-0378">Hydrolase</keyword>
<dbReference type="EC" id="3.1.11.2" evidence="4"/>
<keyword evidence="5" id="KW-0479">Metal-binding</keyword>
<evidence type="ECO:0000259" key="8">
    <source>
        <dbReference type="Pfam" id="PF03372"/>
    </source>
</evidence>
<evidence type="ECO:0000256" key="5">
    <source>
        <dbReference type="ARBA" id="ARBA00022723"/>
    </source>
</evidence>
<evidence type="ECO:0000313" key="10">
    <source>
        <dbReference type="Proteomes" id="UP001159405"/>
    </source>
</evidence>
<keyword evidence="10" id="KW-1185">Reference proteome</keyword>
<dbReference type="Proteomes" id="UP001159405">
    <property type="component" value="Unassembled WGS sequence"/>
</dbReference>
<dbReference type="PANTHER" id="PTHR22748">
    <property type="entry name" value="AP ENDONUCLEASE"/>
    <property type="match status" value="1"/>
</dbReference>
<accession>A0ABN8NRW8</accession>
<keyword evidence="7" id="KW-0460">Magnesium</keyword>
<evidence type="ECO:0000256" key="3">
    <source>
        <dbReference type="ARBA" id="ARBA00007092"/>
    </source>
</evidence>